<evidence type="ECO:0000313" key="3">
    <source>
        <dbReference type="Proteomes" id="UP000077262"/>
    </source>
</evidence>
<organism evidence="2 3">
    <name type="scientific">Sphingobium yanoikuyae</name>
    <name type="common">Sphingomonas yanoikuyae</name>
    <dbReference type="NCBI Taxonomy" id="13690"/>
    <lineage>
        <taxon>Bacteria</taxon>
        <taxon>Pseudomonadati</taxon>
        <taxon>Pseudomonadota</taxon>
        <taxon>Alphaproteobacteria</taxon>
        <taxon>Sphingomonadales</taxon>
        <taxon>Sphingomonadaceae</taxon>
        <taxon>Sphingobium</taxon>
    </lineage>
</organism>
<dbReference type="InterPro" id="IPR027417">
    <property type="entry name" value="P-loop_NTPase"/>
</dbReference>
<proteinExistence type="predicted"/>
<evidence type="ECO:0000256" key="1">
    <source>
        <dbReference type="SAM" id="MobiDB-lite"/>
    </source>
</evidence>
<name>A0A177JMM1_SPHYA</name>
<protein>
    <recommendedName>
        <fullName evidence="4">Sulfotransferase family protein</fullName>
    </recommendedName>
</protein>
<dbReference type="Proteomes" id="UP000077262">
    <property type="component" value="Unassembled WGS sequence"/>
</dbReference>
<dbReference type="EMBL" id="LSTR01000041">
    <property type="protein sequence ID" value="OAH42318.1"/>
    <property type="molecule type" value="Genomic_DNA"/>
</dbReference>
<reference evidence="2 3" key="1">
    <citation type="submission" date="2016-02" db="EMBL/GenBank/DDBJ databases">
        <authorList>
            <person name="Wen L."/>
            <person name="He K."/>
            <person name="Yang H."/>
        </authorList>
    </citation>
    <scope>NUCLEOTIDE SEQUENCE [LARGE SCALE GENOMIC DNA]</scope>
    <source>
        <strain evidence="2 3">CD09_2</strain>
    </source>
</reference>
<feature type="compositionally biased region" description="Basic and acidic residues" evidence="1">
    <location>
        <begin position="293"/>
        <end position="307"/>
    </location>
</feature>
<comment type="caution">
    <text evidence="2">The sequence shown here is derived from an EMBL/GenBank/DDBJ whole genome shotgun (WGS) entry which is preliminary data.</text>
</comment>
<dbReference type="OrthoDB" id="3397773at2"/>
<sequence>MTQDFRQQNPSAEWLAHRYDPTHDAIQFHVIDREVRRSTPFLTDDCLAPKHPPLVIKRSDLTVNPSPIHFIFHSAYCCSTLLASAFDLPGSAMSLKEPVLLNDLVGWRQRGAAPDAVSQVLDSGLSVLARPFQTGEATVIKPSNVVNGLATAMMSLRPQAKAILLYAPLEAYLTSIARKGMTGRLWVRELLSRQLVDGLVELGFTPRDYLLHTDLQAAAVGWLAQHRLFTIMADRWPDRVRTLDSEQLIADPLASLDAASAFLGIAPPADGFTPVIETVFQRNAKDGSPFKPGQREGDRQQGQQLHKEEIERVAQWAQLVARNAGLPDQLPMPLLAN</sequence>
<dbReference type="Gene3D" id="3.40.50.300">
    <property type="entry name" value="P-loop containing nucleotide triphosphate hydrolases"/>
    <property type="match status" value="1"/>
</dbReference>
<dbReference type="AlphaFoldDB" id="A0A177JMM1"/>
<feature type="region of interest" description="Disordered" evidence="1">
    <location>
        <begin position="284"/>
        <end position="307"/>
    </location>
</feature>
<accession>A0A177JMM1</accession>
<dbReference type="RefSeq" id="WP_063976672.1">
    <property type="nucleotide sequence ID" value="NZ_DAIQKB010000001.1"/>
</dbReference>
<gene>
    <name evidence="2" type="ORF">AX777_14190</name>
</gene>
<dbReference type="SUPFAM" id="SSF52540">
    <property type="entry name" value="P-loop containing nucleoside triphosphate hydrolases"/>
    <property type="match status" value="1"/>
</dbReference>
<evidence type="ECO:0000313" key="2">
    <source>
        <dbReference type="EMBL" id="OAH42318.1"/>
    </source>
</evidence>
<evidence type="ECO:0008006" key="4">
    <source>
        <dbReference type="Google" id="ProtNLM"/>
    </source>
</evidence>